<dbReference type="InterPro" id="IPR036390">
    <property type="entry name" value="WH_DNA-bd_sf"/>
</dbReference>
<reference evidence="5 6" key="1">
    <citation type="submission" date="2019-04" db="EMBL/GenBank/DDBJ databases">
        <authorList>
            <consortium name="DOE Joint Genome Institute"/>
            <person name="Mondo S."/>
            <person name="Kjaerbolling I."/>
            <person name="Vesth T."/>
            <person name="Frisvad J.C."/>
            <person name="Nybo J.L."/>
            <person name="Theobald S."/>
            <person name="Kildgaard S."/>
            <person name="Isbrandt T."/>
            <person name="Kuo A."/>
            <person name="Sato A."/>
            <person name="Lyhne E.K."/>
            <person name="Kogle M.E."/>
            <person name="Wiebenga A."/>
            <person name="Kun R.S."/>
            <person name="Lubbers R.J."/>
            <person name="Makela M.R."/>
            <person name="Barry K."/>
            <person name="Chovatia M."/>
            <person name="Clum A."/>
            <person name="Daum C."/>
            <person name="Haridas S."/>
            <person name="He G."/>
            <person name="LaButti K."/>
            <person name="Lipzen A."/>
            <person name="Riley R."/>
            <person name="Salamov A."/>
            <person name="Simmons B.A."/>
            <person name="Magnuson J.K."/>
            <person name="Henrissat B."/>
            <person name="Mortensen U.H."/>
            <person name="Larsen T.O."/>
            <person name="Devries R.P."/>
            <person name="Grigoriev I.V."/>
            <person name="Machida M."/>
            <person name="Baker S.E."/>
            <person name="Andersen M.R."/>
            <person name="Cantor M.N."/>
            <person name="Hua S.X."/>
        </authorList>
    </citation>
    <scope>NUCLEOTIDE SEQUENCE [LARGE SCALE GENOMIC DNA]</scope>
    <source>
        <strain evidence="5 6">CBS 117616</strain>
    </source>
</reference>
<dbReference type="InterPro" id="IPR016461">
    <property type="entry name" value="COMT-like"/>
</dbReference>
<dbReference type="Gene3D" id="1.10.10.10">
    <property type="entry name" value="Winged helix-like DNA-binding domain superfamily/Winged helix DNA-binding domain"/>
    <property type="match status" value="1"/>
</dbReference>
<protein>
    <submittedName>
        <fullName evidence="5">S-adenosyl-L-methionine-dependent methyltransferase</fullName>
    </submittedName>
</protein>
<dbReference type="EMBL" id="ML735805">
    <property type="protein sequence ID" value="KAE8413510.1"/>
    <property type="molecule type" value="Genomic_DNA"/>
</dbReference>
<keyword evidence="2" id="KW-0808">Transferase</keyword>
<dbReference type="InterPro" id="IPR001077">
    <property type="entry name" value="COMT_C"/>
</dbReference>
<dbReference type="InterPro" id="IPR029063">
    <property type="entry name" value="SAM-dependent_MTases_sf"/>
</dbReference>
<evidence type="ECO:0000259" key="4">
    <source>
        <dbReference type="Pfam" id="PF00891"/>
    </source>
</evidence>
<feature type="domain" description="O-methyltransferase C-terminal" evidence="4">
    <location>
        <begin position="226"/>
        <end position="433"/>
    </location>
</feature>
<name>A0ABQ6W940_9EURO</name>
<dbReference type="GO" id="GO:0032259">
    <property type="term" value="P:methylation"/>
    <property type="evidence" value="ECO:0007669"/>
    <property type="project" value="UniProtKB-KW"/>
</dbReference>
<dbReference type="GO" id="GO:0008168">
    <property type="term" value="F:methyltransferase activity"/>
    <property type="evidence" value="ECO:0007669"/>
    <property type="project" value="UniProtKB-KW"/>
</dbReference>
<evidence type="ECO:0000313" key="6">
    <source>
        <dbReference type="Proteomes" id="UP000325395"/>
    </source>
</evidence>
<proteinExistence type="predicted"/>
<organism evidence="5 6">
    <name type="scientific">Aspergillus pseudocaelatus</name>
    <dbReference type="NCBI Taxonomy" id="1825620"/>
    <lineage>
        <taxon>Eukaryota</taxon>
        <taxon>Fungi</taxon>
        <taxon>Dikarya</taxon>
        <taxon>Ascomycota</taxon>
        <taxon>Pezizomycotina</taxon>
        <taxon>Eurotiomycetes</taxon>
        <taxon>Eurotiomycetidae</taxon>
        <taxon>Eurotiales</taxon>
        <taxon>Aspergillaceae</taxon>
        <taxon>Aspergillus</taxon>
        <taxon>Aspergillus subgen. Circumdati</taxon>
    </lineage>
</organism>
<dbReference type="Gene3D" id="3.40.50.150">
    <property type="entry name" value="Vaccinia Virus protein VP39"/>
    <property type="match status" value="1"/>
</dbReference>
<evidence type="ECO:0000313" key="5">
    <source>
        <dbReference type="EMBL" id="KAE8413510.1"/>
    </source>
</evidence>
<dbReference type="SUPFAM" id="SSF53335">
    <property type="entry name" value="S-adenosyl-L-methionine-dependent methyltransferases"/>
    <property type="match status" value="1"/>
</dbReference>
<sequence length="460" mass="52258">MRMASFHLPVRAFSFRIASRSLYRRPLGQTQVRWSSGKGTTGSITQLLERVHNTTKIYVDFVKSLNLPEPSYQYGDGLDPRHPLPQEVATARESAIEATYELHHLLLGPLGLLFSCPGEQLFLLSLQYIYRYKIAPKVPVEGTVTFEELAHVTNLNIKDLTRFLRVAISRHVFYEPQKGVIGHTAASKLLVNNPMVEAWLLNIAEEYWPAFTRTVDATERWPGSEEPNETGYSLAFNTSKNPFDEISKDPRRQAQFITAMRFSHLHPSYHLSHLLDNYDFGTSECTIVDIGGSQGEVSTEIASRHPQIRCIVQDLPETIADWTTRVPTALQDRVTCMAHDFLTPQPVHGADIYLLRWVLHDWSDKYCVKILRNLVPALKKGARVVVNDICIPEPGELGPKADRDLRFMDIAMKAFNNARERDAETWRGLFKEADERFRFLGVIVPAGARMAIIEADWMGP</sequence>
<keyword evidence="6" id="KW-1185">Reference proteome</keyword>
<dbReference type="PROSITE" id="PS51683">
    <property type="entry name" value="SAM_OMT_II"/>
    <property type="match status" value="1"/>
</dbReference>
<dbReference type="PANTHER" id="PTHR43712:SF16">
    <property type="entry name" value="O-METHYLTRANSFERASE ELCB"/>
    <property type="match status" value="1"/>
</dbReference>
<gene>
    <name evidence="5" type="ORF">BDV36DRAFT_268200</name>
</gene>
<accession>A0ABQ6W940</accession>
<keyword evidence="3" id="KW-0949">S-adenosyl-L-methionine</keyword>
<evidence type="ECO:0000256" key="2">
    <source>
        <dbReference type="ARBA" id="ARBA00022679"/>
    </source>
</evidence>
<dbReference type="SUPFAM" id="SSF46785">
    <property type="entry name" value="Winged helix' DNA-binding domain"/>
    <property type="match status" value="1"/>
</dbReference>
<dbReference type="Proteomes" id="UP000325395">
    <property type="component" value="Unassembled WGS sequence"/>
</dbReference>
<dbReference type="InterPro" id="IPR036388">
    <property type="entry name" value="WH-like_DNA-bd_sf"/>
</dbReference>
<dbReference type="PANTHER" id="PTHR43712">
    <property type="entry name" value="PUTATIVE (AFU_ORTHOLOGUE AFUA_4G14580)-RELATED"/>
    <property type="match status" value="1"/>
</dbReference>
<keyword evidence="1 5" id="KW-0489">Methyltransferase</keyword>
<evidence type="ECO:0000256" key="3">
    <source>
        <dbReference type="ARBA" id="ARBA00022691"/>
    </source>
</evidence>
<evidence type="ECO:0000256" key="1">
    <source>
        <dbReference type="ARBA" id="ARBA00022603"/>
    </source>
</evidence>
<dbReference type="Pfam" id="PF00891">
    <property type="entry name" value="Methyltransf_2"/>
    <property type="match status" value="1"/>
</dbReference>